<feature type="region of interest" description="Disordered" evidence="1">
    <location>
        <begin position="409"/>
        <end position="456"/>
    </location>
</feature>
<evidence type="ECO:0000256" key="1">
    <source>
        <dbReference type="SAM" id="MobiDB-lite"/>
    </source>
</evidence>
<organism evidence="2 3">
    <name type="scientific">Clathrus columnatus</name>
    <dbReference type="NCBI Taxonomy" id="1419009"/>
    <lineage>
        <taxon>Eukaryota</taxon>
        <taxon>Fungi</taxon>
        <taxon>Dikarya</taxon>
        <taxon>Basidiomycota</taxon>
        <taxon>Agaricomycotina</taxon>
        <taxon>Agaricomycetes</taxon>
        <taxon>Phallomycetidae</taxon>
        <taxon>Phallales</taxon>
        <taxon>Clathraceae</taxon>
        <taxon>Clathrus</taxon>
    </lineage>
</organism>
<comment type="caution">
    <text evidence="2">The sequence shown here is derived from an EMBL/GenBank/DDBJ whole genome shotgun (WGS) entry which is preliminary data.</text>
</comment>
<name>A0AAV5AI05_9AGAM</name>
<gene>
    <name evidence="2" type="ORF">Clacol_007641</name>
</gene>
<reference evidence="2" key="1">
    <citation type="submission" date="2021-10" db="EMBL/GenBank/DDBJ databases">
        <title>De novo Genome Assembly of Clathrus columnatus (Basidiomycota, Fungi) Using Illumina and Nanopore Sequence Data.</title>
        <authorList>
            <person name="Ogiso-Tanaka E."/>
            <person name="Itagaki H."/>
            <person name="Hosoya T."/>
            <person name="Hosaka K."/>
        </authorList>
    </citation>
    <scope>NUCLEOTIDE SEQUENCE</scope>
    <source>
        <strain evidence="2">MO-923</strain>
    </source>
</reference>
<evidence type="ECO:0000313" key="2">
    <source>
        <dbReference type="EMBL" id="GJJ13387.1"/>
    </source>
</evidence>
<evidence type="ECO:0008006" key="4">
    <source>
        <dbReference type="Google" id="ProtNLM"/>
    </source>
</evidence>
<dbReference type="Proteomes" id="UP001050691">
    <property type="component" value="Unassembled WGS sequence"/>
</dbReference>
<feature type="compositionally biased region" description="Low complexity" evidence="1">
    <location>
        <begin position="438"/>
        <end position="456"/>
    </location>
</feature>
<protein>
    <recommendedName>
        <fullName evidence="4">Arrestin-like N-terminal domain-containing protein</fullName>
    </recommendedName>
</protein>
<accession>A0AAV5AI05</accession>
<dbReference type="EMBL" id="BPWL01000008">
    <property type="protein sequence ID" value="GJJ13387.1"/>
    <property type="molecule type" value="Genomic_DNA"/>
</dbReference>
<sequence>MSTASLPSLPSYVGAGAADTQIPSYTARPVNGEQTLGQSKLKRGDLRDWSKKNGNVTLTLFDQPPDAQLPVFGRQSTIQGAIMLENTQDITSVNIKVHGYVKCKSLPEYGGSYYVLLEMPFTLWDKTHQEPCSSVLPINITLPANYTLNGKTGPLPPSFLYSFYDVQGGTPGQKTRIKYEIIVDVERHQSSLKDKIGHTLSTDFIYLPRSRPAKQPSTVPSTIFEVEMQHRHNGKAKEEDPIIWKLCLPPPGTYPLSRPIPFRVAVTSRSAALLTPFAPSKRDKSAIRVYLLRHVSFTTDTNVSLWRSFSIGEGVLTAAPPSDNLWLKNTVRRPGGGETASIGSNSDKEGWASYDWIGTVKANKDVLSGGFSVANVVVQDYIVLSVVPPNPRGGSLLEAKKSVPIQLTTDEYDSPVIPSEFYEDRKEPTEDDSDNGHDNTNGATNGHGTNGTNGTH</sequence>
<evidence type="ECO:0000313" key="3">
    <source>
        <dbReference type="Proteomes" id="UP001050691"/>
    </source>
</evidence>
<feature type="region of interest" description="Disordered" evidence="1">
    <location>
        <begin position="28"/>
        <end position="48"/>
    </location>
</feature>
<proteinExistence type="predicted"/>
<keyword evidence="3" id="KW-1185">Reference proteome</keyword>
<dbReference type="AlphaFoldDB" id="A0AAV5AI05"/>